<feature type="transmembrane region" description="Helical" evidence="4">
    <location>
        <begin position="275"/>
        <end position="296"/>
    </location>
</feature>
<dbReference type="InterPro" id="IPR029044">
    <property type="entry name" value="Nucleotide-diphossugar_trans"/>
</dbReference>
<dbReference type="InterPro" id="IPR001296">
    <property type="entry name" value="Glyco_trans_1"/>
</dbReference>
<evidence type="ECO:0000313" key="9">
    <source>
        <dbReference type="Proteomes" id="UP000034894"/>
    </source>
</evidence>
<dbReference type="CDD" id="cd06427">
    <property type="entry name" value="CESA_like_2"/>
    <property type="match status" value="1"/>
</dbReference>
<gene>
    <name evidence="8" type="ORF">UV73_C0003G0049</name>
</gene>
<keyword evidence="3 8" id="KW-0808">Transferase</keyword>
<dbReference type="STRING" id="1618443.UV73_C0003G0049"/>
<feature type="transmembrane region" description="Helical" evidence="4">
    <location>
        <begin position="643"/>
        <end position="666"/>
    </location>
</feature>
<dbReference type="SUPFAM" id="SSF53756">
    <property type="entry name" value="UDP-Glycosyltransferase/glycogen phosphorylase"/>
    <property type="match status" value="1"/>
</dbReference>
<keyword evidence="4" id="KW-0472">Membrane</keyword>
<organism evidence="8 9">
    <name type="scientific">Candidatus Gottesmanbacteria bacterium GW2011_GWA2_43_14</name>
    <dbReference type="NCBI Taxonomy" id="1618443"/>
    <lineage>
        <taxon>Bacteria</taxon>
        <taxon>Candidatus Gottesmaniibacteriota</taxon>
    </lineage>
</organism>
<feature type="transmembrane region" description="Helical" evidence="4">
    <location>
        <begin position="612"/>
        <end position="631"/>
    </location>
</feature>
<dbReference type="Pfam" id="PF00534">
    <property type="entry name" value="Glycos_transf_1"/>
    <property type="match status" value="1"/>
</dbReference>
<dbReference type="PATRIC" id="fig|1618443.3.peg.496"/>
<keyword evidence="4" id="KW-0812">Transmembrane</keyword>
<evidence type="ECO:0000256" key="1">
    <source>
        <dbReference type="ARBA" id="ARBA00006739"/>
    </source>
</evidence>
<dbReference type="PANTHER" id="PTHR43630">
    <property type="entry name" value="POLY-BETA-1,6-N-ACETYL-D-GLUCOSAMINE SYNTHASE"/>
    <property type="match status" value="1"/>
</dbReference>
<dbReference type="Pfam" id="PF00535">
    <property type="entry name" value="Glycos_transf_2"/>
    <property type="match status" value="1"/>
</dbReference>
<dbReference type="SUPFAM" id="SSF53448">
    <property type="entry name" value="Nucleotide-diphospho-sugar transferases"/>
    <property type="match status" value="2"/>
</dbReference>
<evidence type="ECO:0000259" key="6">
    <source>
        <dbReference type="Pfam" id="PF00535"/>
    </source>
</evidence>
<feature type="transmembrane region" description="Helical" evidence="4">
    <location>
        <begin position="678"/>
        <end position="705"/>
    </location>
</feature>
<dbReference type="Pfam" id="PF13641">
    <property type="entry name" value="Glyco_tranf_2_3"/>
    <property type="match status" value="1"/>
</dbReference>
<comment type="similarity">
    <text evidence="1">Belongs to the glycosyltransferase 2 family.</text>
</comment>
<evidence type="ECO:0000256" key="2">
    <source>
        <dbReference type="ARBA" id="ARBA00022676"/>
    </source>
</evidence>
<evidence type="ECO:0000313" key="8">
    <source>
        <dbReference type="EMBL" id="KKS98107.1"/>
    </source>
</evidence>
<feature type="domain" description="Glycosyl transferase family 1" evidence="5">
    <location>
        <begin position="950"/>
        <end position="1116"/>
    </location>
</feature>
<evidence type="ECO:0000256" key="4">
    <source>
        <dbReference type="SAM" id="Phobius"/>
    </source>
</evidence>
<proteinExistence type="inferred from homology"/>
<dbReference type="Gene3D" id="3.40.50.2000">
    <property type="entry name" value="Glycogen Phosphorylase B"/>
    <property type="match status" value="2"/>
</dbReference>
<dbReference type="CDD" id="cd03801">
    <property type="entry name" value="GT4_PimA-like"/>
    <property type="match status" value="1"/>
</dbReference>
<evidence type="ECO:0000259" key="7">
    <source>
        <dbReference type="Pfam" id="PF13579"/>
    </source>
</evidence>
<feature type="domain" description="Glycosyltransferase subfamily 4-like N-terminal" evidence="7">
    <location>
        <begin position="791"/>
        <end position="947"/>
    </location>
</feature>
<dbReference type="PANTHER" id="PTHR43630:SF1">
    <property type="entry name" value="POLY-BETA-1,6-N-ACETYL-D-GLUCOSAMINE SYNTHASE"/>
    <property type="match status" value="1"/>
</dbReference>
<dbReference type="Pfam" id="PF13579">
    <property type="entry name" value="Glyco_trans_4_4"/>
    <property type="match status" value="1"/>
</dbReference>
<dbReference type="AlphaFoldDB" id="A0A0G1DKM8"/>
<dbReference type="Proteomes" id="UP000034894">
    <property type="component" value="Unassembled WGS sequence"/>
</dbReference>
<evidence type="ECO:0000259" key="5">
    <source>
        <dbReference type="Pfam" id="PF00534"/>
    </source>
</evidence>
<dbReference type="InterPro" id="IPR001173">
    <property type="entry name" value="Glyco_trans_2-like"/>
</dbReference>
<accession>A0A0G1DKM8</accession>
<keyword evidence="4" id="KW-1133">Transmembrane helix</keyword>
<dbReference type="Gene3D" id="3.90.550.10">
    <property type="entry name" value="Spore Coat Polysaccharide Biosynthesis Protein SpsA, Chain A"/>
    <property type="match status" value="2"/>
</dbReference>
<feature type="transmembrane region" description="Helical" evidence="4">
    <location>
        <begin position="302"/>
        <end position="324"/>
    </location>
</feature>
<comment type="caution">
    <text evidence="8">The sequence shown here is derived from an EMBL/GenBank/DDBJ whole genome shotgun (WGS) entry which is preliminary data.</text>
</comment>
<dbReference type="InterPro" id="IPR028098">
    <property type="entry name" value="Glyco_trans_4-like_N"/>
</dbReference>
<reference evidence="8 9" key="1">
    <citation type="journal article" date="2015" name="Nature">
        <title>rRNA introns, odd ribosomes, and small enigmatic genomes across a large radiation of phyla.</title>
        <authorList>
            <person name="Brown C.T."/>
            <person name="Hug L.A."/>
            <person name="Thomas B.C."/>
            <person name="Sharon I."/>
            <person name="Castelle C.J."/>
            <person name="Singh A."/>
            <person name="Wilkins M.J."/>
            <person name="Williams K.H."/>
            <person name="Banfield J.F."/>
        </authorList>
    </citation>
    <scope>NUCLEOTIDE SEQUENCE [LARGE SCALE GENOMIC DNA]</scope>
</reference>
<dbReference type="GO" id="GO:0016757">
    <property type="term" value="F:glycosyltransferase activity"/>
    <property type="evidence" value="ECO:0007669"/>
    <property type="project" value="UniProtKB-KW"/>
</dbReference>
<protein>
    <submittedName>
        <fullName evidence="8">Family 2 glycosyl transferase</fullName>
    </submittedName>
</protein>
<evidence type="ECO:0000256" key="3">
    <source>
        <dbReference type="ARBA" id="ARBA00022679"/>
    </source>
</evidence>
<feature type="domain" description="Glycosyltransferase 2-like" evidence="6">
    <location>
        <begin position="11"/>
        <end position="170"/>
    </location>
</feature>
<name>A0A0G1DKM8_9BACT</name>
<keyword evidence="2" id="KW-0328">Glycosyltransferase</keyword>
<sequence>MSKLKKVFHISIIIPTLNEEKNIKPLLERIDGALKETAIDYEVIFIDDRSTDKTCQMIKFFQPAYPVSLYLKKGKKGKAFSILEGIEYAKHDLIVLLDGDLQYGPENIPVMVVKSNRFGVVVGNRRKNRNGIFRKIASRINTVVTSKMLLGIEADTQSGLKVVRKEIFNHLDRSNIGPWSLDIPLLNTAYELGYDIGSVDITFDKRINGTSKINFLTAAIEILSGAVKVKLHRKKVYPITPLKNGSMLGAGIVHKRRNYITHTTLSQKQSAIATLTFPQLMFLAVIFIIFAAGLLFNPLGLLKLTVAIISSVYFIDVIFNLFLLSKSLKKDIEIKISSDELRQLDVTNLPLYSILCPLYREAHLIPQFVKSLDQLDWPKDKLEVVLLLEADDSETIDKVRQIKLPGYIRSEIVPESEPKTKPKACNYGLNIIRGEYVVIYDAEDIPDPQQLMKAYLGFAKAGPRVICLQAKLNYYNPNQNLLTRLFTAEYSLWFDIILPGLQSIETSIPLGGTSNHFRRQDLLNLKAWDPFNVTEDCDLGVRLFKKGFKTAIFDSTTMEEANSNAKNWLRQRSRWIKGYIQTYLVHMRHPFAYLKEHGTHALIFQLIIGGRIAFLFINPFLWLATISYFALRAQVGAAIEAVYPAAVFYIAVSSLVFGNFMYLYYYMIACAKKNHWHLVKYIFLVPFYWLMASVSAGLALVQIIFKPFYWEKTIHGFHLSIPIQDFVAAEKPKRARFSYLYKFMHIGRMKFQNMLNFLDLIFGQQTPDIKPNGKPRILIFNWRDIRHTWAGGAESYIHNIAAQWVRQGSKVTIFCGNDGTQEKTDEIDGVRIIRRGGFYSLYFWAVLYYIFHLRRSVDIVVDSGNGIPFFTPLYVFKPKYLLIYHMHQEVFRRHLPLVLSNLAQFLERRLVPFIYRNQKIITISESSKEEIVRLRLADPNNVFIVNPGIDFEKFNLLPKTDFPLITYLGRLKPYKNIHIVIEAFVHILYRHPDAQLFIAGSGESQFFLNDLVAKLGIGESVFIIGKVSEMEKRALLARSWLVVQPSSAEGWGMTVIEANAAGTPVVASDIPGLRDSVIHKSTGILVPAGDIMAFTEAINSLISDRRILDRLAISAYSWAKNFNWKESSEKFYRLINYSPEPYFSLEFKRLELN</sequence>
<dbReference type="EMBL" id="LCFP01000003">
    <property type="protein sequence ID" value="KKS98107.1"/>
    <property type="molecule type" value="Genomic_DNA"/>
</dbReference>